<evidence type="ECO:0000313" key="3">
    <source>
        <dbReference type="Proteomes" id="UP001501183"/>
    </source>
</evidence>
<dbReference type="EMBL" id="BAABFB010000063">
    <property type="protein sequence ID" value="GAA4485674.1"/>
    <property type="molecule type" value="Genomic_DNA"/>
</dbReference>
<dbReference type="InterPro" id="IPR035197">
    <property type="entry name" value="DUF5313"/>
</dbReference>
<accession>A0ABP8PG97</accession>
<comment type="caution">
    <text evidence="2">The sequence shown here is derived from an EMBL/GenBank/DDBJ whole genome shotgun (WGS) entry which is preliminary data.</text>
</comment>
<reference evidence="3" key="1">
    <citation type="journal article" date="2019" name="Int. J. Syst. Evol. Microbiol.">
        <title>The Global Catalogue of Microorganisms (GCM) 10K type strain sequencing project: providing services to taxonomists for standard genome sequencing and annotation.</title>
        <authorList>
            <consortium name="The Broad Institute Genomics Platform"/>
            <consortium name="The Broad Institute Genome Sequencing Center for Infectious Disease"/>
            <person name="Wu L."/>
            <person name="Ma J."/>
        </authorList>
    </citation>
    <scope>NUCLEOTIDE SEQUENCE [LARGE SCALE GENOMIC DNA]</scope>
    <source>
        <strain evidence="3">JCM 32206</strain>
    </source>
</reference>
<keyword evidence="3" id="KW-1185">Reference proteome</keyword>
<keyword evidence="1" id="KW-0472">Membrane</keyword>
<keyword evidence="1" id="KW-1133">Transmembrane helix</keyword>
<keyword evidence="1" id="KW-0812">Transmembrane</keyword>
<feature type="transmembrane region" description="Helical" evidence="1">
    <location>
        <begin position="73"/>
        <end position="93"/>
    </location>
</feature>
<gene>
    <name evidence="2" type="ORF">GCM10023094_40840</name>
</gene>
<dbReference type="Pfam" id="PF17240">
    <property type="entry name" value="DUF5313"/>
    <property type="match status" value="1"/>
</dbReference>
<evidence type="ECO:0000256" key="1">
    <source>
        <dbReference type="SAM" id="Phobius"/>
    </source>
</evidence>
<feature type="transmembrane region" description="Helical" evidence="1">
    <location>
        <begin position="50"/>
        <end position="67"/>
    </location>
</feature>
<sequence length="135" mass="15391">MTHDTAHHTAAANSPTLGQRLTYILGRTLPTDLHNWVITDTTGPGATRRYAVRCLVPLVPILAALLLVPGPWIIRIGMVLLLFLPFVYFLFALKSIYLRHRLVSHGLDPELLNAHKQQRLDRVRDAYESRYRRDA</sequence>
<dbReference type="RefSeq" id="WP_345349395.1">
    <property type="nucleotide sequence ID" value="NZ_BAABFB010000063.1"/>
</dbReference>
<dbReference type="Proteomes" id="UP001501183">
    <property type="component" value="Unassembled WGS sequence"/>
</dbReference>
<evidence type="ECO:0000313" key="2">
    <source>
        <dbReference type="EMBL" id="GAA4485674.1"/>
    </source>
</evidence>
<proteinExistence type="predicted"/>
<protein>
    <submittedName>
        <fullName evidence="2">DUF5313 domain-containing protein</fullName>
    </submittedName>
</protein>
<organism evidence="2 3">
    <name type="scientific">Rhodococcus olei</name>
    <dbReference type="NCBI Taxonomy" id="2161675"/>
    <lineage>
        <taxon>Bacteria</taxon>
        <taxon>Bacillati</taxon>
        <taxon>Actinomycetota</taxon>
        <taxon>Actinomycetes</taxon>
        <taxon>Mycobacteriales</taxon>
        <taxon>Nocardiaceae</taxon>
        <taxon>Rhodococcus</taxon>
    </lineage>
</organism>
<name>A0ABP8PG97_9NOCA</name>